<reference evidence="1" key="2">
    <citation type="submission" date="2021-09" db="EMBL/GenBank/DDBJ databases">
        <authorList>
            <person name="Gilroy R."/>
        </authorList>
    </citation>
    <scope>NUCLEOTIDE SEQUENCE</scope>
    <source>
        <strain evidence="1">USAMLcec12-2067</strain>
    </source>
</reference>
<sequence>MPALQVKDFPSDLYDQLRECAAAQDRSISQQTVHVLREYLRAYRQLGGRTGWEVLPVGQAGCEGRGARRRAEEEERERRIERRKRIFAEIDALPKIEIPDDFPEPAEIVRQMREEHDDRIVPELRHIR</sequence>
<dbReference type="GO" id="GO:0016829">
    <property type="term" value="F:lyase activity"/>
    <property type="evidence" value="ECO:0007669"/>
    <property type="project" value="UniProtKB-KW"/>
</dbReference>
<dbReference type="SUPFAM" id="SSF47598">
    <property type="entry name" value="Ribbon-helix-helix"/>
    <property type="match status" value="1"/>
</dbReference>
<dbReference type="InterPro" id="IPR010985">
    <property type="entry name" value="Ribbon_hlx_hlx"/>
</dbReference>
<dbReference type="EMBL" id="DYZL01000148">
    <property type="protein sequence ID" value="HJH43541.1"/>
    <property type="molecule type" value="Genomic_DNA"/>
</dbReference>
<protein>
    <submittedName>
        <fullName evidence="1">Argininosuccinate lyase</fullName>
    </submittedName>
</protein>
<gene>
    <name evidence="1" type="ORF">K8V16_07065</name>
</gene>
<name>A0A9D2VL04_9ACTN</name>
<comment type="caution">
    <text evidence="1">The sequence shown here is derived from an EMBL/GenBank/DDBJ whole genome shotgun (WGS) entry which is preliminary data.</text>
</comment>
<accession>A0A9D2VL04</accession>
<proteinExistence type="predicted"/>
<dbReference type="GO" id="GO:0006355">
    <property type="term" value="P:regulation of DNA-templated transcription"/>
    <property type="evidence" value="ECO:0007669"/>
    <property type="project" value="InterPro"/>
</dbReference>
<dbReference type="Proteomes" id="UP000789325">
    <property type="component" value="Unassembled WGS sequence"/>
</dbReference>
<dbReference type="AlphaFoldDB" id="A0A9D2VL04"/>
<reference evidence="1" key="1">
    <citation type="journal article" date="2021" name="PeerJ">
        <title>Extensive microbial diversity within the chicken gut microbiome revealed by metagenomics and culture.</title>
        <authorList>
            <person name="Gilroy R."/>
            <person name="Ravi A."/>
            <person name="Getino M."/>
            <person name="Pursley I."/>
            <person name="Horton D.L."/>
            <person name="Alikhan N.F."/>
            <person name="Baker D."/>
            <person name="Gharbi K."/>
            <person name="Hall N."/>
            <person name="Watson M."/>
            <person name="Adriaenssens E.M."/>
            <person name="Foster-Nyarko E."/>
            <person name="Jarju S."/>
            <person name="Secka A."/>
            <person name="Antonio M."/>
            <person name="Oren A."/>
            <person name="Chaudhuri R.R."/>
            <person name="La Ragione R."/>
            <person name="Hildebrand F."/>
            <person name="Pallen M.J."/>
        </authorList>
    </citation>
    <scope>NUCLEOTIDE SEQUENCE</scope>
    <source>
        <strain evidence="1">USAMLcec12-2067</strain>
    </source>
</reference>
<organism evidence="1 2">
    <name type="scientific">Rubneribacter badeniensis</name>
    <dbReference type="NCBI Taxonomy" id="2070688"/>
    <lineage>
        <taxon>Bacteria</taxon>
        <taxon>Bacillati</taxon>
        <taxon>Actinomycetota</taxon>
        <taxon>Coriobacteriia</taxon>
        <taxon>Eggerthellales</taxon>
        <taxon>Eggerthellaceae</taxon>
        <taxon>Rubneribacter</taxon>
    </lineage>
</organism>
<evidence type="ECO:0000313" key="1">
    <source>
        <dbReference type="EMBL" id="HJH43541.1"/>
    </source>
</evidence>
<keyword evidence="1" id="KW-0456">Lyase</keyword>
<evidence type="ECO:0000313" key="2">
    <source>
        <dbReference type="Proteomes" id="UP000789325"/>
    </source>
</evidence>